<dbReference type="Gene3D" id="3.90.1530.30">
    <property type="match status" value="1"/>
</dbReference>
<feature type="compositionally biased region" description="Basic and acidic residues" evidence="4">
    <location>
        <begin position="93"/>
        <end position="103"/>
    </location>
</feature>
<dbReference type="Proteomes" id="UP000216454">
    <property type="component" value="Unassembled WGS sequence"/>
</dbReference>
<feature type="compositionally biased region" description="Polar residues" evidence="4">
    <location>
        <begin position="66"/>
        <end position="86"/>
    </location>
</feature>
<dbReference type="InterPro" id="IPR041468">
    <property type="entry name" value="HTH_ParB/Spo0J"/>
</dbReference>
<dbReference type="Gene3D" id="1.10.10.2830">
    <property type="match status" value="1"/>
</dbReference>
<feature type="region of interest" description="Disordered" evidence="4">
    <location>
        <begin position="1"/>
        <end position="175"/>
    </location>
</feature>
<proteinExistence type="inferred from homology"/>
<keyword evidence="7" id="KW-1185">Reference proteome</keyword>
<dbReference type="FunFam" id="3.90.1530.30:FF:000001">
    <property type="entry name" value="Chromosome partitioning protein ParB"/>
    <property type="match status" value="1"/>
</dbReference>
<evidence type="ECO:0000256" key="1">
    <source>
        <dbReference type="ARBA" id="ARBA00006295"/>
    </source>
</evidence>
<dbReference type="GO" id="GO:0003677">
    <property type="term" value="F:DNA binding"/>
    <property type="evidence" value="ECO:0007669"/>
    <property type="project" value="UniProtKB-KW"/>
</dbReference>
<dbReference type="PANTHER" id="PTHR33375:SF1">
    <property type="entry name" value="CHROMOSOME-PARTITIONING PROTEIN PARB-RELATED"/>
    <property type="match status" value="1"/>
</dbReference>
<evidence type="ECO:0000256" key="3">
    <source>
        <dbReference type="ARBA" id="ARBA00023125"/>
    </source>
</evidence>
<reference evidence="6 7" key="1">
    <citation type="journal article" date="2017" name="BMC Genomics">
        <title>Comparative genomic and phylogenomic analyses of the Bifidobacteriaceae family.</title>
        <authorList>
            <person name="Lugli G.A."/>
            <person name="Milani C."/>
            <person name="Turroni F."/>
            <person name="Duranti S."/>
            <person name="Mancabelli L."/>
            <person name="Mangifesta M."/>
            <person name="Ferrario C."/>
            <person name="Modesto M."/>
            <person name="Mattarelli P."/>
            <person name="Jiri K."/>
            <person name="van Sinderen D."/>
            <person name="Ventura M."/>
        </authorList>
    </citation>
    <scope>NUCLEOTIDE SEQUENCE [LARGE SCALE GENOMIC DNA]</scope>
    <source>
        <strain evidence="6 7">DSM 24744</strain>
    </source>
</reference>
<keyword evidence="3" id="KW-0238">DNA-binding</keyword>
<comment type="similarity">
    <text evidence="1">Belongs to the ParB family.</text>
</comment>
<dbReference type="EMBL" id="MWWQ01000001">
    <property type="protein sequence ID" value="OZG53942.1"/>
    <property type="molecule type" value="Genomic_DNA"/>
</dbReference>
<feature type="compositionally biased region" description="Polar residues" evidence="4">
    <location>
        <begin position="207"/>
        <end position="225"/>
    </location>
</feature>
<dbReference type="InterPro" id="IPR050336">
    <property type="entry name" value="Chromosome_partition/occlusion"/>
</dbReference>
<dbReference type="PANTHER" id="PTHR33375">
    <property type="entry name" value="CHROMOSOME-PARTITIONING PROTEIN PARB-RELATED"/>
    <property type="match status" value="1"/>
</dbReference>
<protein>
    <submittedName>
        <fullName evidence="6">ParB-like partition protein</fullName>
    </submittedName>
</protein>
<dbReference type="FunFam" id="1.10.10.2830:FF:000001">
    <property type="entry name" value="Chromosome partitioning protein ParB"/>
    <property type="match status" value="1"/>
</dbReference>
<dbReference type="Pfam" id="PF17762">
    <property type="entry name" value="HTH_ParB"/>
    <property type="match status" value="1"/>
</dbReference>
<dbReference type="GO" id="GO:0005694">
    <property type="term" value="C:chromosome"/>
    <property type="evidence" value="ECO:0007669"/>
    <property type="project" value="TreeGrafter"/>
</dbReference>
<dbReference type="SUPFAM" id="SSF109709">
    <property type="entry name" value="KorB DNA-binding domain-like"/>
    <property type="match status" value="1"/>
</dbReference>
<dbReference type="InterPro" id="IPR003115">
    <property type="entry name" value="ParB_N"/>
</dbReference>
<name>A0A261F4A2_9BIFI</name>
<gene>
    <name evidence="6" type="ORF">PSSU_0045</name>
</gene>
<evidence type="ECO:0000259" key="5">
    <source>
        <dbReference type="SMART" id="SM00470"/>
    </source>
</evidence>
<evidence type="ECO:0000313" key="7">
    <source>
        <dbReference type="Proteomes" id="UP000216454"/>
    </source>
</evidence>
<dbReference type="InterPro" id="IPR004437">
    <property type="entry name" value="ParB/RepB/Spo0J"/>
</dbReference>
<dbReference type="AlphaFoldDB" id="A0A261F4A2"/>
<dbReference type="GO" id="GO:0007059">
    <property type="term" value="P:chromosome segregation"/>
    <property type="evidence" value="ECO:0007669"/>
    <property type="project" value="UniProtKB-KW"/>
</dbReference>
<evidence type="ECO:0000256" key="4">
    <source>
        <dbReference type="SAM" id="MobiDB-lite"/>
    </source>
</evidence>
<dbReference type="SUPFAM" id="SSF110849">
    <property type="entry name" value="ParB/Sulfiredoxin"/>
    <property type="match status" value="1"/>
</dbReference>
<dbReference type="CDD" id="cd16393">
    <property type="entry name" value="SPO0J_N"/>
    <property type="match status" value="1"/>
</dbReference>
<dbReference type="Pfam" id="PF02195">
    <property type="entry name" value="ParB_N"/>
    <property type="match status" value="1"/>
</dbReference>
<dbReference type="GO" id="GO:0045881">
    <property type="term" value="P:positive regulation of sporulation resulting in formation of a cellular spore"/>
    <property type="evidence" value="ECO:0007669"/>
    <property type="project" value="TreeGrafter"/>
</dbReference>
<dbReference type="InterPro" id="IPR036086">
    <property type="entry name" value="ParB/Sulfiredoxin_sf"/>
</dbReference>
<evidence type="ECO:0000256" key="2">
    <source>
        <dbReference type="ARBA" id="ARBA00022829"/>
    </source>
</evidence>
<feature type="region of interest" description="Disordered" evidence="4">
    <location>
        <begin position="192"/>
        <end position="232"/>
    </location>
</feature>
<feature type="domain" description="ParB-like N-terminal" evidence="5">
    <location>
        <begin position="240"/>
        <end position="332"/>
    </location>
</feature>
<keyword evidence="2" id="KW-0159">Chromosome partition</keyword>
<accession>A0A261F4A2</accession>
<comment type="caution">
    <text evidence="6">The sequence shown here is derived from an EMBL/GenBank/DDBJ whole genome shotgun (WGS) entry which is preliminary data.</text>
</comment>
<organism evidence="6 7">
    <name type="scientific">Pseudoscardovia suis</name>
    <dbReference type="NCBI Taxonomy" id="987063"/>
    <lineage>
        <taxon>Bacteria</taxon>
        <taxon>Bacillati</taxon>
        <taxon>Actinomycetota</taxon>
        <taxon>Actinomycetes</taxon>
        <taxon>Bifidobacteriales</taxon>
        <taxon>Bifidobacteriaceae</taxon>
        <taxon>Pseudoscardovia</taxon>
    </lineage>
</organism>
<sequence length="510" mass="54595">MSSHSRLGKGLGTLFPTLQQDQAKPKPNSLFPTIPLAGDVSRETSSATASTEKAVASQEPEAVKTVSASASTDVSRETSVGNSQGAVSGAADNARDKRSDVSRETLAGNAQGSRSAFEKGHQKSARPKIPSLMDSLHPADLFFDLGDDEPPVHRGTRDGGAGAPAKSSTSDEKTVGAAVDKVVGDSAKATVTDASHVGTAEGESADNEQAASGQDDQVAVHSSSPAAEDEFKPLDGAYYTELPLDSIAPNEHQPRTIFDEDELRELADSIKEVGVLEPVVVRKRENWTAPYELIMGERRLRAAKIAGIDAIPALIRTTSDEDMLRDAVLENLHRVALNPLEEAAAYQQMIDDFHITQAELAQSVSKSRSQITNTLRLLQLPATVQKKVAAGVLSAGHARALLALTDVKQMEPLANRIIAEGLSVRSTEEIVAMKNGAETKQHRQAKPSIWQGSDELKRLEDRFETKVDIRGTRKKGKIEITFSSEEDLARIMNLIGAQDESGAGSDNGWV</sequence>
<evidence type="ECO:0000313" key="6">
    <source>
        <dbReference type="EMBL" id="OZG53942.1"/>
    </source>
</evidence>
<feature type="compositionally biased region" description="Low complexity" evidence="4">
    <location>
        <begin position="43"/>
        <end position="57"/>
    </location>
</feature>
<dbReference type="SMART" id="SM00470">
    <property type="entry name" value="ParB"/>
    <property type="match status" value="1"/>
</dbReference>
<dbReference type="NCBIfam" id="TIGR00180">
    <property type="entry name" value="parB_part"/>
    <property type="match status" value="1"/>
</dbReference>